<evidence type="ECO:0000256" key="1">
    <source>
        <dbReference type="SAM" id="Coils"/>
    </source>
</evidence>
<feature type="compositionally biased region" description="Polar residues" evidence="2">
    <location>
        <begin position="283"/>
        <end position="293"/>
    </location>
</feature>
<dbReference type="EMBL" id="LT598464">
    <property type="protein sequence ID" value="SCU81262.1"/>
    <property type="molecule type" value="Genomic_DNA"/>
</dbReference>
<gene>
    <name evidence="4" type="ORF">LAMI_0B05424G</name>
</gene>
<keyword evidence="1" id="KW-0175">Coiled coil</keyword>
<feature type="domain" description="Sir4 SID" evidence="3">
    <location>
        <begin position="889"/>
        <end position="988"/>
    </location>
</feature>
<feature type="compositionally biased region" description="Polar residues" evidence="2">
    <location>
        <begin position="156"/>
        <end position="165"/>
    </location>
</feature>
<dbReference type="InterPro" id="IPR031556">
    <property type="entry name" value="SIR4_SID"/>
</dbReference>
<evidence type="ECO:0000313" key="5">
    <source>
        <dbReference type="Proteomes" id="UP000191024"/>
    </source>
</evidence>
<evidence type="ECO:0000259" key="3">
    <source>
        <dbReference type="Pfam" id="PF16991"/>
    </source>
</evidence>
<dbReference type="Pfam" id="PF16991">
    <property type="entry name" value="SIR4_SID"/>
    <property type="match status" value="1"/>
</dbReference>
<feature type="compositionally biased region" description="Basic and acidic residues" evidence="2">
    <location>
        <begin position="241"/>
        <end position="254"/>
    </location>
</feature>
<feature type="region of interest" description="Disordered" evidence="2">
    <location>
        <begin position="538"/>
        <end position="579"/>
    </location>
</feature>
<feature type="region of interest" description="Disordered" evidence="2">
    <location>
        <begin position="1"/>
        <end position="105"/>
    </location>
</feature>
<feature type="compositionally biased region" description="Polar residues" evidence="2">
    <location>
        <begin position="174"/>
        <end position="189"/>
    </location>
</feature>
<feature type="region of interest" description="Disordered" evidence="2">
    <location>
        <begin position="366"/>
        <end position="437"/>
    </location>
</feature>
<feature type="region of interest" description="Disordered" evidence="2">
    <location>
        <begin position="701"/>
        <end position="723"/>
    </location>
</feature>
<reference evidence="4 5" key="1">
    <citation type="submission" date="2016-03" db="EMBL/GenBank/DDBJ databases">
        <authorList>
            <person name="Devillers H."/>
        </authorList>
    </citation>
    <scope>NUCLEOTIDE SEQUENCE [LARGE SCALE GENOMIC DNA]</scope>
    <source>
        <strain evidence="4">CBS 11717</strain>
    </source>
</reference>
<dbReference type="Gene3D" id="6.10.140.1820">
    <property type="match status" value="1"/>
</dbReference>
<sequence>MSVNDRAVRNSPGGEKSGHITVGLVGPNRIPLFKSTPTPTKRNQSMEKPKGKRLSDEENASNRLLGLLKKKNEERSDSGSPVGLKFRQNEDKNAGDPRGPSRAVRAVPEKIPDDLMMKNAPNENLSVASAYNRGDAQDNWQDASSVLPQRPATPKIQVSQGSDDTATGKLFLTPQHSKNPVSKRTTPTTLPKKHERSSKTVIYRMKRRNSPSSRNGSDNIDDEPLHTEKAATATPKKRKTMSTEETAKDIEARDYAPNADTPKASPQKLTTNSATRPGHHLNAGSTTSATRNSLEYPEETTPVRQHALPRIRKYSKAFENVNNEREKEKRGVTSKREVRNDMQSDPVKSKESRLKKLGIKEKRYKSMKMAQSTTAKPKQTGAETTRKHKKAMSSVSSPSSSVRKKTITLRPVRSYGDEPNGSAKISRFPPLSGSNSAERARSDLSQLLNENEMADFKPQILADIMKSTSEILRRPSATPLSGNRPTLPLPTSSTYLQNVVEKIDNNLMLQLKTKISGQWPPKFEITTENSIERTEVTKQLPDGGASSNNASSELGKTLFGNESRDSSFAESKGAVDQNINPHSLEDVAKLTGPNVSSHDRKAPVLEVALERSSDSPKMMNIQNIRLIPLRADSPKQISLPKPLPLLSCATNSADKLEKRAQVLVEERPLVTPQLQRQIQTAVHSLTASGEKKIASFEILKNPVDPNKNSELGTGTEEQRDKERLQDTIAPASGKPLNIVSSVENVFGGNLTEEITTEANKVVEGSITNTDPRNRLSRLGNQTVNNPNASEEAESAQVSRYSAGPSKVSRVPIFNANNQWNGGQSKRSQNLIHKTLDKEYKAESRVVDRSNVVTDVKSGAIDVAQELLGKDKSSLEENALKLKGSPLRPDSGQLKKAQQVDPEREQKRAERAVGREIQKNVASLKCLKKTRILELIQMGIVNHTPFEGGNNVTVSNNICNINNYEISPVLYLQHLSKKGRLTSKNFDKREIISDFPVHFNSPAAVSKLRDDLRGIKIYVDEEELIKKIGNSNPFLLQRVKDMREGFSKLNAVFTNDLNSDVDLYICSPKIKVAKSDLKSLQMAEYLGIRIWSFKYAECMIRKFHMISEPDIILKTTQSSNSKVGSLDSIEAENSRKIDVQDQPDAFKGSVDADNTDVENIGDFFSCIDERLKSGQLKENESCEMARMLFDLSQEVCSAYNEETAALKNENMQYRSLITSLTRSAMQEQIEIAGLNGQLQKAREDIKSVKEESISKDHEISQLRAKIKKICYEDKALEEESRNLKATSTEKKNVKSASARKADKASSDIFDNTVLRNITLIKGALKARAGATALSSKTCTPADKKTWRLDENAAQKKQVKMTKATDNDLKADLLSSSKMVVTLDDKLAEVLKNLELERNSRRSDIERLARIMQKKDEQLALVSSLLQKETKKRKILGERLRAFAHGLLAQDEDDDIPLNKQRR</sequence>
<dbReference type="STRING" id="1230905.A0A1G4IWH0"/>
<proteinExistence type="predicted"/>
<dbReference type="OrthoDB" id="4049601at2759"/>
<feature type="region of interest" description="Disordered" evidence="2">
    <location>
        <begin position="1280"/>
        <end position="1300"/>
    </location>
</feature>
<feature type="compositionally biased region" description="Polar residues" evidence="2">
    <location>
        <begin position="545"/>
        <end position="554"/>
    </location>
</feature>
<keyword evidence="5" id="KW-1185">Reference proteome</keyword>
<feature type="region of interest" description="Disordered" evidence="2">
    <location>
        <begin position="881"/>
        <end position="911"/>
    </location>
</feature>
<name>A0A1G4IWH0_9SACH</name>
<feature type="region of interest" description="Disordered" evidence="2">
    <location>
        <begin position="151"/>
        <end position="353"/>
    </location>
</feature>
<evidence type="ECO:0000313" key="4">
    <source>
        <dbReference type="EMBL" id="SCU81262.1"/>
    </source>
</evidence>
<feature type="compositionally biased region" description="Basic and acidic residues" evidence="2">
    <location>
        <begin position="1280"/>
        <end position="1291"/>
    </location>
</feature>
<feature type="compositionally biased region" description="Basic and acidic residues" evidence="2">
    <location>
        <begin position="900"/>
        <end position="911"/>
    </location>
</feature>
<accession>A0A1G4IWH0</accession>
<feature type="coiled-coil region" evidence="1">
    <location>
        <begin position="1223"/>
        <end position="1250"/>
    </location>
</feature>
<dbReference type="Proteomes" id="UP000191024">
    <property type="component" value="Chromosome B"/>
</dbReference>
<feature type="compositionally biased region" description="Basic and acidic residues" evidence="2">
    <location>
        <begin position="44"/>
        <end position="56"/>
    </location>
</feature>
<protein>
    <submittedName>
        <fullName evidence="4">LAMI_0B05424g1_1</fullName>
    </submittedName>
</protein>
<feature type="compositionally biased region" description="Polar residues" evidence="2">
    <location>
        <begin position="369"/>
        <end position="383"/>
    </location>
</feature>
<organism evidence="4 5">
    <name type="scientific">Lachancea mirantina</name>
    <dbReference type="NCBI Taxonomy" id="1230905"/>
    <lineage>
        <taxon>Eukaryota</taxon>
        <taxon>Fungi</taxon>
        <taxon>Dikarya</taxon>
        <taxon>Ascomycota</taxon>
        <taxon>Saccharomycotina</taxon>
        <taxon>Saccharomycetes</taxon>
        <taxon>Saccharomycetales</taxon>
        <taxon>Saccharomycetaceae</taxon>
        <taxon>Lachancea</taxon>
    </lineage>
</organism>
<feature type="compositionally biased region" description="Basic and acidic residues" evidence="2">
    <location>
        <begin position="322"/>
        <end position="353"/>
    </location>
</feature>
<evidence type="ECO:0000256" key="2">
    <source>
        <dbReference type="SAM" id="MobiDB-lite"/>
    </source>
</evidence>